<evidence type="ECO:0000256" key="1">
    <source>
        <dbReference type="ARBA" id="ARBA00005854"/>
    </source>
</evidence>
<dbReference type="CDD" id="cd12166">
    <property type="entry name" value="2-Hacid_dh_7"/>
    <property type="match status" value="1"/>
</dbReference>
<feature type="domain" description="D-isomer specific 2-hydroxyacid dehydrogenase NAD-binding" evidence="6">
    <location>
        <begin position="96"/>
        <end position="263"/>
    </location>
</feature>
<dbReference type="InterPro" id="IPR036291">
    <property type="entry name" value="NAD(P)-bd_dom_sf"/>
</dbReference>
<evidence type="ECO:0000259" key="6">
    <source>
        <dbReference type="Pfam" id="PF02826"/>
    </source>
</evidence>
<dbReference type="EMBL" id="JAANNP010000002">
    <property type="protein sequence ID" value="NHC13481.1"/>
    <property type="molecule type" value="Genomic_DNA"/>
</dbReference>
<feature type="domain" description="D-isomer specific 2-hydroxyacid dehydrogenase catalytic" evidence="5">
    <location>
        <begin position="50"/>
        <end position="294"/>
    </location>
</feature>
<reference evidence="7 8" key="1">
    <citation type="submission" date="2020-03" db="EMBL/GenBank/DDBJ databases">
        <title>Two novel Motilibacter sp.</title>
        <authorList>
            <person name="Liu S."/>
        </authorList>
    </citation>
    <scope>NUCLEOTIDE SEQUENCE [LARGE SCALE GENOMIC DNA]</scope>
    <source>
        <strain evidence="7 8">E257</strain>
    </source>
</reference>
<evidence type="ECO:0000259" key="5">
    <source>
        <dbReference type="Pfam" id="PF00389"/>
    </source>
</evidence>
<dbReference type="Pfam" id="PF00389">
    <property type="entry name" value="2-Hacid_dh"/>
    <property type="match status" value="1"/>
</dbReference>
<comment type="caution">
    <text evidence="7">The sequence shown here is derived from an EMBL/GenBank/DDBJ whole genome shotgun (WGS) entry which is preliminary data.</text>
</comment>
<evidence type="ECO:0000256" key="3">
    <source>
        <dbReference type="ARBA" id="ARBA00023027"/>
    </source>
</evidence>
<proteinExistence type="inferred from homology"/>
<keyword evidence="8" id="KW-1185">Reference proteome</keyword>
<name>A0ABX0GRI4_9ACTN</name>
<evidence type="ECO:0000313" key="8">
    <source>
        <dbReference type="Proteomes" id="UP000800981"/>
    </source>
</evidence>
<dbReference type="PROSITE" id="PS00671">
    <property type="entry name" value="D_2_HYDROXYACID_DH_3"/>
    <property type="match status" value="1"/>
</dbReference>
<dbReference type="RefSeq" id="WP_166279930.1">
    <property type="nucleotide sequence ID" value="NZ_JAANNP010000002.1"/>
</dbReference>
<dbReference type="PANTHER" id="PTHR43333">
    <property type="entry name" value="2-HACID_DH_C DOMAIN-CONTAINING PROTEIN"/>
    <property type="match status" value="1"/>
</dbReference>
<protein>
    <submittedName>
        <fullName evidence="7">2-hydroxyacid dehydrogenase</fullName>
    </submittedName>
</protein>
<sequence length="298" mass="31094">MRALLSLAGVDVPAGVDAAVWDADGPPPPGVEDVEFYVPPYGRGPEGMSLLERMPRLRVLQTLSAGVEGVLGLVPDGVTLCNAKGVHDASTAELAVALMLAAQRDLPAYVQAQQAGRWTPTSTVGLADSTVLILGYGAIGEAVERRLAGFEVEVLRVARRARPGVAALEQLPELLPRADVVLVLVPLTAATRGLVDAQLLARMKDGALLVNVARGAVVDTGALLNELASRRLRAALDVTDPEPLPEGHPLWTAPGLLLTPHVGGGTAAMGPRARALVADQLARWAAGEPLRNVITGEY</sequence>
<evidence type="ECO:0000256" key="2">
    <source>
        <dbReference type="ARBA" id="ARBA00023002"/>
    </source>
</evidence>
<comment type="similarity">
    <text evidence="1 4">Belongs to the D-isomer specific 2-hydroxyacid dehydrogenase family.</text>
</comment>
<dbReference type="InterPro" id="IPR029753">
    <property type="entry name" value="D-isomer_DH_CS"/>
</dbReference>
<accession>A0ABX0GRI4</accession>
<gene>
    <name evidence="7" type="ORF">G9H71_06755</name>
</gene>
<keyword evidence="3" id="KW-0520">NAD</keyword>
<evidence type="ECO:0000256" key="4">
    <source>
        <dbReference type="RuleBase" id="RU003719"/>
    </source>
</evidence>
<keyword evidence="2 4" id="KW-0560">Oxidoreductase</keyword>
<dbReference type="Pfam" id="PF02826">
    <property type="entry name" value="2-Hacid_dh_C"/>
    <property type="match status" value="1"/>
</dbReference>
<dbReference type="InterPro" id="IPR006140">
    <property type="entry name" value="D-isomer_DH_NAD-bd"/>
</dbReference>
<dbReference type="SUPFAM" id="SSF51735">
    <property type="entry name" value="NAD(P)-binding Rossmann-fold domains"/>
    <property type="match status" value="1"/>
</dbReference>
<dbReference type="Gene3D" id="3.40.50.720">
    <property type="entry name" value="NAD(P)-binding Rossmann-like Domain"/>
    <property type="match status" value="2"/>
</dbReference>
<dbReference type="InterPro" id="IPR006139">
    <property type="entry name" value="D-isomer_2_OHA_DH_cat_dom"/>
</dbReference>
<evidence type="ECO:0000313" key="7">
    <source>
        <dbReference type="EMBL" id="NHC13481.1"/>
    </source>
</evidence>
<dbReference type="PANTHER" id="PTHR43333:SF1">
    <property type="entry name" value="D-ISOMER SPECIFIC 2-HYDROXYACID DEHYDROGENASE NAD-BINDING DOMAIN-CONTAINING PROTEIN"/>
    <property type="match status" value="1"/>
</dbReference>
<organism evidence="7 8">
    <name type="scientific">Motilibacter deserti</name>
    <dbReference type="NCBI Taxonomy" id="2714956"/>
    <lineage>
        <taxon>Bacteria</taxon>
        <taxon>Bacillati</taxon>
        <taxon>Actinomycetota</taxon>
        <taxon>Actinomycetes</taxon>
        <taxon>Motilibacterales</taxon>
        <taxon>Motilibacteraceae</taxon>
        <taxon>Motilibacter</taxon>
    </lineage>
</organism>
<dbReference type="Proteomes" id="UP000800981">
    <property type="component" value="Unassembled WGS sequence"/>
</dbReference>